<dbReference type="PANTHER" id="PTHR47506:SF1">
    <property type="entry name" value="HTH-TYPE TRANSCRIPTIONAL REGULATOR YJDC"/>
    <property type="match status" value="1"/>
</dbReference>
<organism evidence="6 7">
    <name type="scientific">Sneathiella marina</name>
    <dbReference type="NCBI Taxonomy" id="2950108"/>
    <lineage>
        <taxon>Bacteria</taxon>
        <taxon>Pseudomonadati</taxon>
        <taxon>Pseudomonadota</taxon>
        <taxon>Alphaproteobacteria</taxon>
        <taxon>Sneathiellales</taxon>
        <taxon>Sneathiellaceae</taxon>
        <taxon>Sneathiella</taxon>
    </lineage>
</organism>
<dbReference type="SUPFAM" id="SSF46689">
    <property type="entry name" value="Homeodomain-like"/>
    <property type="match status" value="1"/>
</dbReference>
<dbReference type="Proteomes" id="UP001056291">
    <property type="component" value="Chromosome"/>
</dbReference>
<dbReference type="EMBL" id="CP098747">
    <property type="protein sequence ID" value="USG62035.1"/>
    <property type="molecule type" value="Genomic_DNA"/>
</dbReference>
<evidence type="ECO:0000313" key="7">
    <source>
        <dbReference type="Proteomes" id="UP001056291"/>
    </source>
</evidence>
<dbReference type="InterPro" id="IPR036271">
    <property type="entry name" value="Tet_transcr_reg_TetR-rel_C_sf"/>
</dbReference>
<keyword evidence="1" id="KW-0805">Transcription regulation</keyword>
<dbReference type="InterPro" id="IPR009057">
    <property type="entry name" value="Homeodomain-like_sf"/>
</dbReference>
<keyword evidence="7" id="KW-1185">Reference proteome</keyword>
<name>A0ABY4W8F5_9PROT</name>
<evidence type="ECO:0000256" key="3">
    <source>
        <dbReference type="ARBA" id="ARBA00023163"/>
    </source>
</evidence>
<gene>
    <name evidence="6" type="ORF">NBZ79_03475</name>
</gene>
<dbReference type="SUPFAM" id="SSF48498">
    <property type="entry name" value="Tetracyclin repressor-like, C-terminal domain"/>
    <property type="match status" value="1"/>
</dbReference>
<keyword evidence="3" id="KW-0804">Transcription</keyword>
<dbReference type="RefSeq" id="WP_251935571.1">
    <property type="nucleotide sequence ID" value="NZ_CP098747.1"/>
</dbReference>
<keyword evidence="2 4" id="KW-0238">DNA-binding</keyword>
<dbReference type="Gene3D" id="1.10.357.10">
    <property type="entry name" value="Tetracycline Repressor, domain 2"/>
    <property type="match status" value="1"/>
</dbReference>
<dbReference type="Pfam" id="PF00440">
    <property type="entry name" value="TetR_N"/>
    <property type="match status" value="1"/>
</dbReference>
<reference evidence="6" key="1">
    <citation type="submission" date="2022-06" db="EMBL/GenBank/DDBJ databases">
        <title>Sneathiella actinostolidae sp. nov., isolated from a sea anemonein the Western Pacific Ocean.</title>
        <authorList>
            <person name="Wei M.J."/>
        </authorList>
    </citation>
    <scope>NUCLEOTIDE SEQUENCE</scope>
    <source>
        <strain evidence="6">PHK-P5</strain>
    </source>
</reference>
<dbReference type="PROSITE" id="PS50977">
    <property type="entry name" value="HTH_TETR_2"/>
    <property type="match status" value="1"/>
</dbReference>
<accession>A0ABY4W8F5</accession>
<proteinExistence type="predicted"/>
<evidence type="ECO:0000256" key="1">
    <source>
        <dbReference type="ARBA" id="ARBA00023015"/>
    </source>
</evidence>
<evidence type="ECO:0000256" key="2">
    <source>
        <dbReference type="ARBA" id="ARBA00023125"/>
    </source>
</evidence>
<dbReference type="PANTHER" id="PTHR47506">
    <property type="entry name" value="TRANSCRIPTIONAL REGULATORY PROTEIN"/>
    <property type="match status" value="1"/>
</dbReference>
<dbReference type="InterPro" id="IPR001647">
    <property type="entry name" value="HTH_TetR"/>
</dbReference>
<sequence>MGTAVETRAKLLETAIQLIWQSNYHQVGINDICSKAGVTKGAFYYHFQSKADLFYEAGHYYWEQTLGELDHVISPKYTSLEQLHNLIDMIVERQLNEPFSDDLEVSGCPIFTAGGQVGSGEQRVIQCSQELSNEMLNYHVAIVRGLKGDGLLNGDPDILQISRIIHQYIQGLLIYGRVFNSLEIVRTDLREAIYRIVDLKQEYRILKDTDILSNPIQVSV</sequence>
<dbReference type="PRINTS" id="PR00455">
    <property type="entry name" value="HTHTETR"/>
</dbReference>
<evidence type="ECO:0000259" key="5">
    <source>
        <dbReference type="PROSITE" id="PS50977"/>
    </source>
</evidence>
<evidence type="ECO:0000256" key="4">
    <source>
        <dbReference type="PROSITE-ProRule" id="PRU00335"/>
    </source>
</evidence>
<protein>
    <submittedName>
        <fullName evidence="6">TetR/AcrR family transcriptional regulator</fullName>
    </submittedName>
</protein>
<feature type="domain" description="HTH tetR-type" evidence="5">
    <location>
        <begin position="5"/>
        <end position="65"/>
    </location>
</feature>
<evidence type="ECO:0000313" key="6">
    <source>
        <dbReference type="EMBL" id="USG62035.1"/>
    </source>
</evidence>
<feature type="DNA-binding region" description="H-T-H motif" evidence="4">
    <location>
        <begin position="28"/>
        <end position="47"/>
    </location>
</feature>